<dbReference type="HOGENOM" id="CLU_1928196_0_0_1"/>
<name>T0KWN5_9MICR</name>
<dbReference type="Proteomes" id="UP000053780">
    <property type="component" value="Unassembled WGS sequence"/>
</dbReference>
<evidence type="ECO:0000313" key="2">
    <source>
        <dbReference type="Proteomes" id="UP000053780"/>
    </source>
</evidence>
<organism evidence="1 2">
    <name type="scientific">Vairimorpha apis BRL 01</name>
    <dbReference type="NCBI Taxonomy" id="1037528"/>
    <lineage>
        <taxon>Eukaryota</taxon>
        <taxon>Fungi</taxon>
        <taxon>Fungi incertae sedis</taxon>
        <taxon>Microsporidia</taxon>
        <taxon>Nosematidae</taxon>
        <taxon>Vairimorpha</taxon>
    </lineage>
</organism>
<gene>
    <name evidence="1" type="ORF">NAPIS_ORF02574</name>
</gene>
<dbReference type="VEuPathDB" id="MicrosporidiaDB:NAPIS_ORF02574"/>
<reference evidence="1 2" key="1">
    <citation type="journal article" date="2013" name="BMC Genomics">
        <title>Genome sequencing and comparative genomics of honey bee microsporidia, Nosema apis reveal novel insights into host-parasite interactions.</title>
        <authorList>
            <person name="Chen Yp."/>
            <person name="Pettis J.S."/>
            <person name="Zhao Y."/>
            <person name="Liu X."/>
            <person name="Tallon L.J."/>
            <person name="Sadzewicz L.D."/>
            <person name="Li R."/>
            <person name="Zheng H."/>
            <person name="Huang S."/>
            <person name="Zhang X."/>
            <person name="Hamilton M.C."/>
            <person name="Pernal S.F."/>
            <person name="Melathopoulos A.P."/>
            <person name="Yan X."/>
            <person name="Evans J.D."/>
        </authorList>
    </citation>
    <scope>NUCLEOTIDE SEQUENCE [LARGE SCALE GENOMIC DNA]</scope>
    <source>
        <strain evidence="1 2">BRL 01</strain>
    </source>
</reference>
<dbReference type="EMBL" id="KE647357">
    <property type="protein sequence ID" value="EQB59877.1"/>
    <property type="molecule type" value="Genomic_DNA"/>
</dbReference>
<proteinExistence type="predicted"/>
<evidence type="ECO:0000313" key="1">
    <source>
        <dbReference type="EMBL" id="EQB59877.1"/>
    </source>
</evidence>
<sequence>MINICLQKEIIKYKFIDNKIYLLKKENFKSNENFENKHFRYIIDKNVKDFEFHNGKLILIKDKLYVNKLAYDLTYDKVYVFNDKLFLVKTNTIDIYTLDMYKISTYTVKKIIKDLLGENILIFEDDEISNF</sequence>
<keyword evidence="2" id="KW-1185">Reference proteome</keyword>
<dbReference type="AlphaFoldDB" id="T0KWN5"/>
<accession>T0KWN5</accession>
<protein>
    <submittedName>
        <fullName evidence="1">Uncharacterized protein</fullName>
    </submittedName>
</protein>